<dbReference type="InterPro" id="IPR036188">
    <property type="entry name" value="FAD/NAD-bd_sf"/>
</dbReference>
<evidence type="ECO:0000313" key="7">
    <source>
        <dbReference type="Proteomes" id="UP000292702"/>
    </source>
</evidence>
<keyword evidence="4" id="KW-0560">Oxidoreductase</keyword>
<dbReference type="PANTHER" id="PTHR43735">
    <property type="entry name" value="APOPTOSIS-INDUCING FACTOR 1"/>
    <property type="match status" value="1"/>
</dbReference>
<keyword evidence="3" id="KW-0274">FAD</keyword>
<sequence>MASKKSDDRKTLVIVGAGGYGGVLAHELSVKFHASKLDYNLVVINPRPYYLHNVASARSVVSALDNLEERALIPYDNLFVNGNGTFIQSKVISIQEKGRGLGGHLKLANGDSVAYDALVLSPGSTWPGPIGLPDDHDALCAQLTEWRAKFAAAKEIAVVGGGAVGIELAGEIRDIYPNKKIYLIHAASLPLNDAFPDKFRSFLAQIITRRNIELVLGDRLEVPPEGTVGVTTQNGRHLPNVDLVIPCVGPKPNSAFISSLGPAVLSERGFVKVDPTFEVQGHPGVFAVGHICDLPEQKQLGKNYWHLPVASANIIRFLAGQPLTKVYKAPPESLAVSVGKTDGATYFGYLWGIVLGQWVTGMIKGPLFINLYRKKLGLLPEAPRL</sequence>
<dbReference type="InterPro" id="IPR023753">
    <property type="entry name" value="FAD/NAD-binding_dom"/>
</dbReference>
<dbReference type="Proteomes" id="UP000292702">
    <property type="component" value="Unassembled WGS sequence"/>
</dbReference>
<keyword evidence="7" id="KW-1185">Reference proteome</keyword>
<dbReference type="AlphaFoldDB" id="A0A4R0RZ27"/>
<gene>
    <name evidence="6" type="ORF">EIP91_010669</name>
</gene>
<dbReference type="SUPFAM" id="SSF51905">
    <property type="entry name" value="FAD/NAD(P)-binding domain"/>
    <property type="match status" value="1"/>
</dbReference>
<dbReference type="EMBL" id="RWJN01000065">
    <property type="protein sequence ID" value="TCD68494.1"/>
    <property type="molecule type" value="Genomic_DNA"/>
</dbReference>
<dbReference type="PANTHER" id="PTHR43735:SF3">
    <property type="entry name" value="FERROPTOSIS SUPPRESSOR PROTEIN 1"/>
    <property type="match status" value="1"/>
</dbReference>
<name>A0A4R0RZ27_9APHY</name>
<dbReference type="GO" id="GO:0004174">
    <property type="term" value="F:electron-transferring-flavoprotein dehydrogenase activity"/>
    <property type="evidence" value="ECO:0007669"/>
    <property type="project" value="TreeGrafter"/>
</dbReference>
<dbReference type="Gene3D" id="3.50.50.100">
    <property type="match status" value="1"/>
</dbReference>
<dbReference type="OrthoDB" id="202203at2759"/>
<dbReference type="Pfam" id="PF07992">
    <property type="entry name" value="Pyr_redox_2"/>
    <property type="match status" value="1"/>
</dbReference>
<comment type="similarity">
    <text evidence="1">Belongs to the FAD-dependent oxidoreductase family.</text>
</comment>
<evidence type="ECO:0000313" key="6">
    <source>
        <dbReference type="EMBL" id="TCD68494.1"/>
    </source>
</evidence>
<dbReference type="STRING" id="92696.A0A4R0RZ27"/>
<evidence type="ECO:0000256" key="4">
    <source>
        <dbReference type="ARBA" id="ARBA00023002"/>
    </source>
</evidence>
<dbReference type="GO" id="GO:0050660">
    <property type="term" value="F:flavin adenine dinucleotide binding"/>
    <property type="evidence" value="ECO:0007669"/>
    <property type="project" value="TreeGrafter"/>
</dbReference>
<evidence type="ECO:0000259" key="5">
    <source>
        <dbReference type="Pfam" id="PF07992"/>
    </source>
</evidence>
<feature type="domain" description="FAD/NAD(P)-binding" evidence="5">
    <location>
        <begin position="11"/>
        <end position="297"/>
    </location>
</feature>
<comment type="caution">
    <text evidence="6">The sequence shown here is derived from an EMBL/GenBank/DDBJ whole genome shotgun (WGS) entry which is preliminary data.</text>
</comment>
<evidence type="ECO:0000256" key="3">
    <source>
        <dbReference type="ARBA" id="ARBA00022827"/>
    </source>
</evidence>
<dbReference type="PRINTS" id="PR00411">
    <property type="entry name" value="PNDRDTASEI"/>
</dbReference>
<dbReference type="PRINTS" id="PR00368">
    <property type="entry name" value="FADPNR"/>
</dbReference>
<evidence type="ECO:0000256" key="2">
    <source>
        <dbReference type="ARBA" id="ARBA00022630"/>
    </source>
</evidence>
<dbReference type="GO" id="GO:0005737">
    <property type="term" value="C:cytoplasm"/>
    <property type="evidence" value="ECO:0007669"/>
    <property type="project" value="TreeGrafter"/>
</dbReference>
<reference evidence="6 7" key="1">
    <citation type="submission" date="2018-11" db="EMBL/GenBank/DDBJ databases">
        <title>Genome assembly of Steccherinum ochraceum LE-BIN_3174, the white-rot fungus of the Steccherinaceae family (The Residual Polyporoid clade, Polyporales, Basidiomycota).</title>
        <authorList>
            <person name="Fedorova T.V."/>
            <person name="Glazunova O.A."/>
            <person name="Landesman E.O."/>
            <person name="Moiseenko K.V."/>
            <person name="Psurtseva N.V."/>
            <person name="Savinova O.S."/>
            <person name="Shakhova N.V."/>
            <person name="Tyazhelova T.V."/>
            <person name="Vasina D.V."/>
        </authorList>
    </citation>
    <scope>NUCLEOTIDE SEQUENCE [LARGE SCALE GENOMIC DNA]</scope>
    <source>
        <strain evidence="6 7">LE-BIN_3174</strain>
    </source>
</reference>
<accession>A0A4R0RZ27</accession>
<protein>
    <recommendedName>
        <fullName evidence="5">FAD/NAD(P)-binding domain-containing protein</fullName>
    </recommendedName>
</protein>
<evidence type="ECO:0000256" key="1">
    <source>
        <dbReference type="ARBA" id="ARBA00006442"/>
    </source>
</evidence>
<proteinExistence type="inferred from homology"/>
<organism evidence="6 7">
    <name type="scientific">Steccherinum ochraceum</name>
    <dbReference type="NCBI Taxonomy" id="92696"/>
    <lineage>
        <taxon>Eukaryota</taxon>
        <taxon>Fungi</taxon>
        <taxon>Dikarya</taxon>
        <taxon>Basidiomycota</taxon>
        <taxon>Agaricomycotina</taxon>
        <taxon>Agaricomycetes</taxon>
        <taxon>Polyporales</taxon>
        <taxon>Steccherinaceae</taxon>
        <taxon>Steccherinum</taxon>
    </lineage>
</organism>
<keyword evidence="2" id="KW-0285">Flavoprotein</keyword>